<reference evidence="2" key="1">
    <citation type="submission" date="2021-01" db="EMBL/GenBank/DDBJ databases">
        <authorList>
            <person name="Corre E."/>
            <person name="Pelletier E."/>
            <person name="Niang G."/>
            <person name="Scheremetjew M."/>
            <person name="Finn R."/>
            <person name="Kale V."/>
            <person name="Holt S."/>
            <person name="Cochrane G."/>
            <person name="Meng A."/>
            <person name="Brown T."/>
            <person name="Cohen L."/>
        </authorList>
    </citation>
    <scope>NUCLEOTIDE SEQUENCE</scope>
    <source>
        <strain evidence="2">CCMP281</strain>
    </source>
</reference>
<dbReference type="EMBL" id="HBHX01035966">
    <property type="protein sequence ID" value="CAE0119268.1"/>
    <property type="molecule type" value="Transcribed_RNA"/>
</dbReference>
<dbReference type="InterPro" id="IPR027417">
    <property type="entry name" value="P-loop_NTPase"/>
</dbReference>
<accession>A0A6T9HGP5</accession>
<proteinExistence type="predicted"/>
<evidence type="ECO:0000313" key="1">
    <source>
        <dbReference type="EMBL" id="CAE0119268.1"/>
    </source>
</evidence>
<dbReference type="EMBL" id="HBHX01035967">
    <property type="protein sequence ID" value="CAE0119269.1"/>
    <property type="molecule type" value="Transcribed_RNA"/>
</dbReference>
<protein>
    <submittedName>
        <fullName evidence="2">Uncharacterized protein</fullName>
    </submittedName>
</protein>
<evidence type="ECO:0000313" key="2">
    <source>
        <dbReference type="EMBL" id="CAE0119269.1"/>
    </source>
</evidence>
<name>A0A6T9HGP5_9EUKA</name>
<dbReference type="Gene3D" id="3.40.50.300">
    <property type="entry name" value="P-loop containing nucleotide triphosphate hydrolases"/>
    <property type="match status" value="1"/>
</dbReference>
<sequence length="371" mass="40966">MPALPPAALPAASKSQNASVLKLASSVFLSCMKSAARFAQCAHTRIQDFQMPCPRPGARPVFHMHVPKMGGRTLSLELPALTGQPFCAWAPTRFWNESGRLVENLMAVLQAGRMLDFGNRPAFNALVRSHQVELRHQPCALSYEAGWRTIERAYGSVQPPVVVTLLREPQSWTIFALQHDWRFQGWRAGGISFTAMLERLSLRGCFEVATPTYNCSFDKTTGPLPYLYNKPLSVPDDGTHFLSTKDELSQQITSTVARDIARLKLMVFGLVEHYQASMCIFAFQFGQPLPPTCDCTRDAQGTASRAVGLHDKTASKHQLDSLSETAKHALQSIDYGVYTAVYAQASNIFRARVGIVENATGVHLICARPLL</sequence>
<gene>
    <name evidence="1" type="ORF">HERI1096_LOCUS19967</name>
    <name evidence="2" type="ORF">HERI1096_LOCUS19968</name>
</gene>
<dbReference type="AlphaFoldDB" id="A0A6T9HGP5"/>
<organism evidence="2">
    <name type="scientific">Haptolina ericina</name>
    <dbReference type="NCBI Taxonomy" id="156174"/>
    <lineage>
        <taxon>Eukaryota</taxon>
        <taxon>Haptista</taxon>
        <taxon>Haptophyta</taxon>
        <taxon>Prymnesiophyceae</taxon>
        <taxon>Prymnesiales</taxon>
        <taxon>Prymnesiaceae</taxon>
        <taxon>Haptolina</taxon>
    </lineage>
</organism>